<dbReference type="AlphaFoldDB" id="A0A6H2A392"/>
<gene>
    <name evidence="1" type="ORF">TM448A04392_0004</name>
</gene>
<sequence length="66" mass="7501">MIAMIQEDMHSIPIILLIGVIYAGDMDYPCVRLVVVFNAGKRAIKLYCTRKDLAKRYCNKVNKVAI</sequence>
<organism evidence="1">
    <name type="scientific">viral metagenome</name>
    <dbReference type="NCBI Taxonomy" id="1070528"/>
    <lineage>
        <taxon>unclassified sequences</taxon>
        <taxon>metagenomes</taxon>
        <taxon>organismal metagenomes</taxon>
    </lineage>
</organism>
<protein>
    <submittedName>
        <fullName evidence="1">Uncharacterized protein</fullName>
    </submittedName>
</protein>
<dbReference type="EMBL" id="MT144478">
    <property type="protein sequence ID" value="QJA54111.1"/>
    <property type="molecule type" value="Genomic_DNA"/>
</dbReference>
<proteinExistence type="predicted"/>
<accession>A0A6H2A392</accession>
<name>A0A6H2A392_9ZZZZ</name>
<evidence type="ECO:0000313" key="1">
    <source>
        <dbReference type="EMBL" id="QJA54111.1"/>
    </source>
</evidence>
<reference evidence="1" key="1">
    <citation type="submission" date="2020-03" db="EMBL/GenBank/DDBJ databases">
        <title>The deep terrestrial virosphere.</title>
        <authorList>
            <person name="Holmfeldt K."/>
            <person name="Nilsson E."/>
            <person name="Simone D."/>
            <person name="Lopez-Fernandez M."/>
            <person name="Wu X."/>
            <person name="de Brujin I."/>
            <person name="Lundin D."/>
            <person name="Andersson A."/>
            <person name="Bertilsson S."/>
            <person name="Dopson M."/>
        </authorList>
    </citation>
    <scope>NUCLEOTIDE SEQUENCE</scope>
    <source>
        <strain evidence="1">TM448A04392</strain>
    </source>
</reference>